<name>A0A6P9EU11_JUGRE</name>
<dbReference type="Pfam" id="PF13966">
    <property type="entry name" value="zf-RVT"/>
    <property type="match status" value="1"/>
</dbReference>
<dbReference type="GeneID" id="118349708"/>
<proteinExistence type="predicted"/>
<dbReference type="KEGG" id="jre:118349708"/>
<protein>
    <submittedName>
        <fullName evidence="4">Uncharacterized protein LOC118349708</fullName>
    </submittedName>
</protein>
<evidence type="ECO:0000259" key="1">
    <source>
        <dbReference type="Pfam" id="PF00078"/>
    </source>
</evidence>
<dbReference type="SUPFAM" id="SSF56672">
    <property type="entry name" value="DNA/RNA polymerases"/>
    <property type="match status" value="1"/>
</dbReference>
<feature type="domain" description="Reverse transcriptase zinc-binding" evidence="2">
    <location>
        <begin position="409"/>
        <end position="504"/>
    </location>
</feature>
<dbReference type="InterPro" id="IPR000477">
    <property type="entry name" value="RT_dom"/>
</dbReference>
<dbReference type="Pfam" id="PF00078">
    <property type="entry name" value="RVT_1"/>
    <property type="match status" value="1"/>
</dbReference>
<gene>
    <name evidence="4" type="primary">LOC118349708</name>
</gene>
<keyword evidence="3" id="KW-1185">Reference proteome</keyword>
<dbReference type="CDD" id="cd01650">
    <property type="entry name" value="RT_nLTR_like"/>
    <property type="match status" value="1"/>
</dbReference>
<dbReference type="OrthoDB" id="1747469at2759"/>
<evidence type="ECO:0000313" key="4">
    <source>
        <dbReference type="RefSeq" id="XP_035551144.1"/>
    </source>
</evidence>
<evidence type="ECO:0000259" key="2">
    <source>
        <dbReference type="Pfam" id="PF13966"/>
    </source>
</evidence>
<dbReference type="PANTHER" id="PTHR46890">
    <property type="entry name" value="NON-LTR RETROLELEMENT REVERSE TRANSCRIPTASE-LIKE PROTEIN-RELATED"/>
    <property type="match status" value="1"/>
</dbReference>
<reference evidence="4" key="1">
    <citation type="submission" date="2025-08" db="UniProtKB">
        <authorList>
            <consortium name="RefSeq"/>
        </authorList>
    </citation>
    <scope>IDENTIFICATION</scope>
    <source>
        <tissue evidence="4">Leaves</tissue>
    </source>
</reference>
<accession>A0A6P9EU11</accession>
<dbReference type="Proteomes" id="UP000235220">
    <property type="component" value="Chromosome 10"/>
</dbReference>
<sequence>MEKRITTEMNDDLQREYSRDEVVIAMQQIGPLKSPGPDGFGASFYQNYWEVVGDEVTEAVLSFLRGKGSSNCLNHTHVVLIPKIKEPKDVGDFRPISLCNVFYKIIAKTLANRLKKVLNNVISLNQSAFIPGRLITDNIIAAYEILHSMKKKKKRGNKGSMALKLDISKAYDRVEWGFLRVVMVKLGFGEKWVGLIMQCVQTVSYAIVVNGKPGNSLKPSRGLRQKTALFFSSNIKADIRERIRVDVGAGIQNNCEKYLGLPVMKNENRIQWKSWAKMGTAKTEEGMGFRELQSFNTALLAKQCWRIMTMPQSVAAREGLVWRVGNGEQVKIWEDKWIPKPIQFSIQSPQRNLCAEAKVEELLLNGGWNHRLVYDTFLKEEADLICGLPVSSSNAPDKRIWAFSKDGLYSVKSGYHLERTRKGRDKGCSSEAKCEKIVWKSIWQLNTPEVVKVFMWKAVVNSLPTKWNLFRRKVVENSLCLVCGRENETVGHVLWSCNATGDLWADNKSPVQNGIRWMVIL</sequence>
<evidence type="ECO:0000313" key="3">
    <source>
        <dbReference type="Proteomes" id="UP000235220"/>
    </source>
</evidence>
<dbReference type="PANTHER" id="PTHR46890:SF48">
    <property type="entry name" value="RNA-DIRECTED DNA POLYMERASE"/>
    <property type="match status" value="1"/>
</dbReference>
<feature type="domain" description="Reverse transcriptase" evidence="1">
    <location>
        <begin position="87"/>
        <end position="225"/>
    </location>
</feature>
<organism evidence="3 4">
    <name type="scientific">Juglans regia</name>
    <name type="common">English walnut</name>
    <dbReference type="NCBI Taxonomy" id="51240"/>
    <lineage>
        <taxon>Eukaryota</taxon>
        <taxon>Viridiplantae</taxon>
        <taxon>Streptophyta</taxon>
        <taxon>Embryophyta</taxon>
        <taxon>Tracheophyta</taxon>
        <taxon>Spermatophyta</taxon>
        <taxon>Magnoliopsida</taxon>
        <taxon>eudicotyledons</taxon>
        <taxon>Gunneridae</taxon>
        <taxon>Pentapetalae</taxon>
        <taxon>rosids</taxon>
        <taxon>fabids</taxon>
        <taxon>Fagales</taxon>
        <taxon>Juglandaceae</taxon>
        <taxon>Juglans</taxon>
    </lineage>
</organism>
<dbReference type="AlphaFoldDB" id="A0A6P9EU11"/>
<dbReference type="InterPro" id="IPR052343">
    <property type="entry name" value="Retrotransposon-Effector_Assoc"/>
</dbReference>
<dbReference type="InterPro" id="IPR026960">
    <property type="entry name" value="RVT-Znf"/>
</dbReference>
<dbReference type="InParanoid" id="A0A6P9EU11"/>
<dbReference type="RefSeq" id="XP_035551144.1">
    <property type="nucleotide sequence ID" value="XM_035695251.1"/>
</dbReference>
<dbReference type="InterPro" id="IPR043502">
    <property type="entry name" value="DNA/RNA_pol_sf"/>
</dbReference>